<reference evidence="7 8" key="1">
    <citation type="submission" date="2019-10" db="EMBL/GenBank/DDBJ databases">
        <title>Whole genome shotgun sequence of Acrocarpospora corrugata NBRC 13972.</title>
        <authorList>
            <person name="Ichikawa N."/>
            <person name="Kimura A."/>
            <person name="Kitahashi Y."/>
            <person name="Komaki H."/>
            <person name="Oguchi A."/>
        </authorList>
    </citation>
    <scope>NUCLEOTIDE SEQUENCE [LARGE SCALE GENOMIC DNA]</scope>
    <source>
        <strain evidence="7 8">NBRC 13972</strain>
    </source>
</reference>
<dbReference type="EMBL" id="BLAD01000047">
    <property type="protein sequence ID" value="GES00970.1"/>
    <property type="molecule type" value="Genomic_DNA"/>
</dbReference>
<name>A0A5M3VYF7_9ACTN</name>
<feature type="modified residue" description="4-aspartylphosphate" evidence="4">
    <location>
        <position position="54"/>
    </location>
</feature>
<sequence>MAAANVLVVEDDVVIGAELTEALNVNGYAPTLAVNGRAAMESAQANPPDLVLLDLGLPDLDGVVVCRKLRLTVPEAVIVVLTARTEELDVVVALDAGADDYLTKPFRLAELMARLRAHLRRQAVLPQERLLTAGAVRLDLPARRAFLDGSDGEHHLAGAVPHRIVHQHQEDLPDRRQRRRQRGQVGLDPDRQAAAPLRQQAVPVLVYLRRQGRHVERIPAGTAVAAEGDQILDDRPQPLAPRQRVPDGVGPIGGRAGERRLQAQQQAGQPGAELVRHIGAEGPLAGQHVAQPAGGRLQRQPGLVGLTQPGTRGADREVAVAELLRGARQALQRDGQPAGQVDRHRRRQPERDHPEHGHQQPRPVHRVRHRVVRRGHPDREGYPLVGGDRRGHDEEGVLDGLVGAPVPAARGEGRDAGPRPEQPPPVDRVDADGQIRGDVTRQHQRQARVAAHVVRDRRGDPHGVALQSRHCLVVVELIHRQRQRSREQRHRQRGHGHDRRQRPAPERRPLSFHAPHRRSSQVTAPLTSG</sequence>
<dbReference type="PANTHER" id="PTHR48111">
    <property type="entry name" value="REGULATOR OF RPOS"/>
    <property type="match status" value="1"/>
</dbReference>
<keyword evidence="2" id="KW-0902">Two-component regulatory system</keyword>
<dbReference type="GO" id="GO:0032993">
    <property type="term" value="C:protein-DNA complex"/>
    <property type="evidence" value="ECO:0007669"/>
    <property type="project" value="TreeGrafter"/>
</dbReference>
<dbReference type="Pfam" id="PF00072">
    <property type="entry name" value="Response_reg"/>
    <property type="match status" value="1"/>
</dbReference>
<keyword evidence="1 4" id="KW-0597">Phosphoprotein</keyword>
<evidence type="ECO:0000259" key="6">
    <source>
        <dbReference type="PROSITE" id="PS50110"/>
    </source>
</evidence>
<keyword evidence="8" id="KW-1185">Reference proteome</keyword>
<dbReference type="GO" id="GO:0006355">
    <property type="term" value="P:regulation of DNA-templated transcription"/>
    <property type="evidence" value="ECO:0007669"/>
    <property type="project" value="TreeGrafter"/>
</dbReference>
<dbReference type="GO" id="GO:0000156">
    <property type="term" value="F:phosphorelay response regulator activity"/>
    <property type="evidence" value="ECO:0007669"/>
    <property type="project" value="TreeGrafter"/>
</dbReference>
<dbReference type="GO" id="GO:0005829">
    <property type="term" value="C:cytosol"/>
    <property type="evidence" value="ECO:0007669"/>
    <property type="project" value="TreeGrafter"/>
</dbReference>
<accession>A0A5M3VYF7</accession>
<feature type="region of interest" description="Disordered" evidence="5">
    <location>
        <begin position="481"/>
        <end position="529"/>
    </location>
</feature>
<dbReference type="Proteomes" id="UP000334990">
    <property type="component" value="Unassembled WGS sequence"/>
</dbReference>
<dbReference type="InterPro" id="IPR011006">
    <property type="entry name" value="CheY-like_superfamily"/>
</dbReference>
<feature type="compositionally biased region" description="Basic and acidic residues" evidence="5">
    <location>
        <begin position="349"/>
        <end position="358"/>
    </location>
</feature>
<dbReference type="PROSITE" id="PS50110">
    <property type="entry name" value="RESPONSE_REGULATORY"/>
    <property type="match status" value="1"/>
</dbReference>
<dbReference type="InterPro" id="IPR039420">
    <property type="entry name" value="WalR-like"/>
</dbReference>
<keyword evidence="3" id="KW-0238">DNA-binding</keyword>
<evidence type="ECO:0000256" key="2">
    <source>
        <dbReference type="ARBA" id="ARBA00023012"/>
    </source>
</evidence>
<feature type="domain" description="Response regulatory" evidence="6">
    <location>
        <begin position="5"/>
        <end position="119"/>
    </location>
</feature>
<evidence type="ECO:0000256" key="1">
    <source>
        <dbReference type="ARBA" id="ARBA00022553"/>
    </source>
</evidence>
<dbReference type="GO" id="GO:0000976">
    <property type="term" value="F:transcription cis-regulatory region binding"/>
    <property type="evidence" value="ECO:0007669"/>
    <property type="project" value="TreeGrafter"/>
</dbReference>
<feature type="region of interest" description="Disordered" evidence="5">
    <location>
        <begin position="329"/>
        <end position="432"/>
    </location>
</feature>
<evidence type="ECO:0000313" key="7">
    <source>
        <dbReference type="EMBL" id="GES00970.1"/>
    </source>
</evidence>
<evidence type="ECO:0000313" key="8">
    <source>
        <dbReference type="Proteomes" id="UP000334990"/>
    </source>
</evidence>
<dbReference type="SMART" id="SM00448">
    <property type="entry name" value="REC"/>
    <property type="match status" value="1"/>
</dbReference>
<feature type="region of interest" description="Disordered" evidence="5">
    <location>
        <begin position="292"/>
        <end position="312"/>
    </location>
</feature>
<dbReference type="AlphaFoldDB" id="A0A5M3VYF7"/>
<evidence type="ECO:0000256" key="3">
    <source>
        <dbReference type="ARBA" id="ARBA00023125"/>
    </source>
</evidence>
<feature type="compositionally biased region" description="Polar residues" evidence="5">
    <location>
        <begin position="520"/>
        <end position="529"/>
    </location>
</feature>
<feature type="compositionally biased region" description="Basic and acidic residues" evidence="5">
    <location>
        <begin position="375"/>
        <end position="395"/>
    </location>
</feature>
<dbReference type="SUPFAM" id="SSF52172">
    <property type="entry name" value="CheY-like"/>
    <property type="match status" value="1"/>
</dbReference>
<feature type="compositionally biased region" description="Basic residues" evidence="5">
    <location>
        <begin position="363"/>
        <end position="374"/>
    </location>
</feature>
<evidence type="ECO:0000256" key="5">
    <source>
        <dbReference type="SAM" id="MobiDB-lite"/>
    </source>
</evidence>
<comment type="caution">
    <text evidence="7">The sequence shown here is derived from an EMBL/GenBank/DDBJ whole genome shotgun (WGS) entry which is preliminary data.</text>
</comment>
<dbReference type="PANTHER" id="PTHR48111:SF40">
    <property type="entry name" value="PHOSPHATE REGULON TRANSCRIPTIONAL REGULATORY PROTEIN PHOB"/>
    <property type="match status" value="1"/>
</dbReference>
<gene>
    <name evidence="7" type="ORF">Acor_30340</name>
</gene>
<dbReference type="Gene3D" id="3.40.50.2300">
    <property type="match status" value="1"/>
</dbReference>
<evidence type="ECO:0000256" key="4">
    <source>
        <dbReference type="PROSITE-ProRule" id="PRU00169"/>
    </source>
</evidence>
<proteinExistence type="predicted"/>
<feature type="region of interest" description="Disordered" evidence="5">
    <location>
        <begin position="159"/>
        <end position="194"/>
    </location>
</feature>
<protein>
    <recommendedName>
        <fullName evidence="6">Response regulatory domain-containing protein</fullName>
    </recommendedName>
</protein>
<feature type="compositionally biased region" description="Basic residues" evidence="5">
    <location>
        <begin position="481"/>
        <end position="500"/>
    </location>
</feature>
<dbReference type="InterPro" id="IPR001789">
    <property type="entry name" value="Sig_transdc_resp-reg_receiver"/>
</dbReference>
<organism evidence="7 8">
    <name type="scientific">Acrocarpospora corrugata</name>
    <dbReference type="NCBI Taxonomy" id="35763"/>
    <lineage>
        <taxon>Bacteria</taxon>
        <taxon>Bacillati</taxon>
        <taxon>Actinomycetota</taxon>
        <taxon>Actinomycetes</taxon>
        <taxon>Streptosporangiales</taxon>
        <taxon>Streptosporangiaceae</taxon>
        <taxon>Acrocarpospora</taxon>
    </lineage>
</organism>